<comment type="subcellular location">
    <subcellularLocation>
        <location evidence="1 15">Cell membrane</location>
        <topology evidence="1 15">Multi-pass membrane protein</topology>
    </subcellularLocation>
</comment>
<dbReference type="PANTHER" id="PTHR30622">
    <property type="entry name" value="UNDECAPRENYL-DIPHOSPHATASE"/>
    <property type="match status" value="1"/>
</dbReference>
<dbReference type="Proteomes" id="UP000324209">
    <property type="component" value="Chromosome"/>
</dbReference>
<feature type="transmembrane region" description="Helical" evidence="15">
    <location>
        <begin position="39"/>
        <end position="59"/>
    </location>
</feature>
<evidence type="ECO:0000256" key="11">
    <source>
        <dbReference type="ARBA" id="ARBA00023316"/>
    </source>
</evidence>
<keyword evidence="5 15" id="KW-1003">Cell membrane</keyword>
<comment type="catalytic activity">
    <reaction evidence="14 15">
        <text>di-trans,octa-cis-undecaprenyl diphosphate + H2O = di-trans,octa-cis-undecaprenyl phosphate + phosphate + H(+)</text>
        <dbReference type="Rhea" id="RHEA:28094"/>
        <dbReference type="ChEBI" id="CHEBI:15377"/>
        <dbReference type="ChEBI" id="CHEBI:15378"/>
        <dbReference type="ChEBI" id="CHEBI:43474"/>
        <dbReference type="ChEBI" id="CHEBI:58405"/>
        <dbReference type="ChEBI" id="CHEBI:60392"/>
        <dbReference type="EC" id="3.6.1.27"/>
    </reaction>
</comment>
<dbReference type="KEGG" id="ock:EXM22_15170"/>
<dbReference type="RefSeq" id="WP_149487330.1">
    <property type="nucleotide sequence ID" value="NZ_CP036150.1"/>
</dbReference>
<dbReference type="HAMAP" id="MF_01006">
    <property type="entry name" value="Undec_diphosphatase"/>
    <property type="match status" value="1"/>
</dbReference>
<evidence type="ECO:0000256" key="15">
    <source>
        <dbReference type="HAMAP-Rule" id="MF_01006"/>
    </source>
</evidence>
<evidence type="ECO:0000256" key="8">
    <source>
        <dbReference type="ARBA" id="ARBA00022989"/>
    </source>
</evidence>
<feature type="transmembrane region" description="Helical" evidence="15">
    <location>
        <begin position="117"/>
        <end position="133"/>
    </location>
</feature>
<keyword evidence="9 15" id="KW-0472">Membrane</keyword>
<comment type="similarity">
    <text evidence="2 15">Belongs to the UppP family.</text>
</comment>
<dbReference type="InterPro" id="IPR003824">
    <property type="entry name" value="UppP"/>
</dbReference>
<evidence type="ECO:0000256" key="7">
    <source>
        <dbReference type="ARBA" id="ARBA00022801"/>
    </source>
</evidence>
<keyword evidence="8 15" id="KW-1133">Transmembrane helix</keyword>
<dbReference type="GO" id="GO:0008360">
    <property type="term" value="P:regulation of cell shape"/>
    <property type="evidence" value="ECO:0007669"/>
    <property type="project" value="UniProtKB-KW"/>
</dbReference>
<feature type="transmembrane region" description="Helical" evidence="15">
    <location>
        <begin position="88"/>
        <end position="111"/>
    </location>
</feature>
<dbReference type="GO" id="GO:0071555">
    <property type="term" value="P:cell wall organization"/>
    <property type="evidence" value="ECO:0007669"/>
    <property type="project" value="UniProtKB-KW"/>
</dbReference>
<dbReference type="Pfam" id="PF02673">
    <property type="entry name" value="BacA"/>
    <property type="match status" value="1"/>
</dbReference>
<reference evidence="16 17" key="1">
    <citation type="submission" date="2019-02" db="EMBL/GenBank/DDBJ databases">
        <title>Complete Genome Sequence and Methylome Analysis of free living Spirochaetas.</title>
        <authorList>
            <person name="Fomenkov A."/>
            <person name="Dubinina G."/>
            <person name="Leshcheva N."/>
            <person name="Mikheeva N."/>
            <person name="Grabovich M."/>
            <person name="Vincze T."/>
            <person name="Roberts R.J."/>
        </authorList>
    </citation>
    <scope>NUCLEOTIDE SEQUENCE [LARGE SCALE GENOMIC DNA]</scope>
    <source>
        <strain evidence="16 17">K2</strain>
    </source>
</reference>
<evidence type="ECO:0000313" key="16">
    <source>
        <dbReference type="EMBL" id="QEN09255.1"/>
    </source>
</evidence>
<evidence type="ECO:0000256" key="4">
    <source>
        <dbReference type="ARBA" id="ARBA00021581"/>
    </source>
</evidence>
<feature type="transmembrane region" description="Helical" evidence="15">
    <location>
        <begin position="214"/>
        <end position="234"/>
    </location>
</feature>
<evidence type="ECO:0000256" key="14">
    <source>
        <dbReference type="ARBA" id="ARBA00047594"/>
    </source>
</evidence>
<keyword evidence="10 15" id="KW-0046">Antibiotic resistance</keyword>
<dbReference type="GO" id="GO:0009252">
    <property type="term" value="P:peptidoglycan biosynthetic process"/>
    <property type="evidence" value="ECO:0007669"/>
    <property type="project" value="UniProtKB-KW"/>
</dbReference>
<evidence type="ECO:0000256" key="6">
    <source>
        <dbReference type="ARBA" id="ARBA00022692"/>
    </source>
</evidence>
<feature type="transmembrane region" description="Helical" evidence="15">
    <location>
        <begin position="246"/>
        <end position="263"/>
    </location>
</feature>
<dbReference type="EC" id="3.6.1.27" evidence="3 15"/>
<evidence type="ECO:0000256" key="3">
    <source>
        <dbReference type="ARBA" id="ARBA00012374"/>
    </source>
</evidence>
<comment type="miscellaneous">
    <text evidence="15">Bacitracin is thought to be involved in the inhibition of peptidoglycan synthesis by sequestering undecaprenyl diphosphate, thereby reducing the pool of lipid carrier available.</text>
</comment>
<evidence type="ECO:0000256" key="2">
    <source>
        <dbReference type="ARBA" id="ARBA00010621"/>
    </source>
</evidence>
<protein>
    <recommendedName>
        <fullName evidence="4 15">Undecaprenyl-diphosphatase</fullName>
        <ecNumber evidence="3 15">3.6.1.27</ecNumber>
    </recommendedName>
    <alternativeName>
        <fullName evidence="13 15">Bacitracin resistance protein</fullName>
    </alternativeName>
    <alternativeName>
        <fullName evidence="12 15">Undecaprenyl pyrophosphate phosphatase</fullName>
    </alternativeName>
</protein>
<organism evidence="16 17">
    <name type="scientific">Oceanispirochaeta crateris</name>
    <dbReference type="NCBI Taxonomy" id="2518645"/>
    <lineage>
        <taxon>Bacteria</taxon>
        <taxon>Pseudomonadati</taxon>
        <taxon>Spirochaetota</taxon>
        <taxon>Spirochaetia</taxon>
        <taxon>Spirochaetales</taxon>
        <taxon>Spirochaetaceae</taxon>
        <taxon>Oceanispirochaeta</taxon>
    </lineage>
</organism>
<feature type="transmembrane region" description="Helical" evidence="15">
    <location>
        <begin position="184"/>
        <end position="202"/>
    </location>
</feature>
<keyword evidence="15" id="KW-0573">Peptidoglycan synthesis</keyword>
<evidence type="ECO:0000256" key="13">
    <source>
        <dbReference type="ARBA" id="ARBA00032932"/>
    </source>
</evidence>
<dbReference type="EMBL" id="CP036150">
    <property type="protein sequence ID" value="QEN09255.1"/>
    <property type="molecule type" value="Genomic_DNA"/>
</dbReference>
<comment type="function">
    <text evidence="15">Catalyzes the dephosphorylation of undecaprenyl diphosphate (UPP). Confers resistance to bacitracin.</text>
</comment>
<dbReference type="GO" id="GO:0046677">
    <property type="term" value="P:response to antibiotic"/>
    <property type="evidence" value="ECO:0007669"/>
    <property type="project" value="UniProtKB-UniRule"/>
</dbReference>
<evidence type="ECO:0000256" key="1">
    <source>
        <dbReference type="ARBA" id="ARBA00004651"/>
    </source>
</evidence>
<dbReference type="AlphaFoldDB" id="A0A5C1QMC8"/>
<evidence type="ECO:0000256" key="9">
    <source>
        <dbReference type="ARBA" id="ARBA00023136"/>
    </source>
</evidence>
<evidence type="ECO:0000313" key="17">
    <source>
        <dbReference type="Proteomes" id="UP000324209"/>
    </source>
</evidence>
<gene>
    <name evidence="15" type="primary">uppP</name>
    <name evidence="16" type="ORF">EXM22_15170</name>
</gene>
<evidence type="ECO:0000256" key="12">
    <source>
        <dbReference type="ARBA" id="ARBA00032707"/>
    </source>
</evidence>
<sequence length="264" mass="28905">MTYLQGIVLGLIQGLTEFLPVSSSGHLLMVRNLMGLGDIPILFDVVLHVATLIVVLVMFRKKIIELLLSLANWLLRRADDRDKRNMKLIGIILIAVFITGVLGIFISNLNIADSPKIVFPLYLITALLLLTTIKSKGGREYGDLDYKDGIFTGIAQGLGVFPGISRSGITISAGLYRKMNRDVAAEYSFLISIPAILGALLLDLKDGGELMSSISAPVLTTSFLAALISGFLALWMLVRLINSGKFYYFSFYLIPLGILGLIFF</sequence>
<proteinExistence type="inferred from homology"/>
<evidence type="ECO:0000256" key="5">
    <source>
        <dbReference type="ARBA" id="ARBA00022475"/>
    </source>
</evidence>
<accession>A0A5C1QMC8</accession>
<dbReference type="OrthoDB" id="9808289at2"/>
<keyword evidence="11 15" id="KW-0961">Cell wall biogenesis/degradation</keyword>
<name>A0A5C1QMC8_9SPIO</name>
<dbReference type="GO" id="GO:0005886">
    <property type="term" value="C:plasma membrane"/>
    <property type="evidence" value="ECO:0007669"/>
    <property type="project" value="UniProtKB-SubCell"/>
</dbReference>
<keyword evidence="17" id="KW-1185">Reference proteome</keyword>
<keyword evidence="7 15" id="KW-0378">Hydrolase</keyword>
<keyword evidence="15" id="KW-0133">Cell shape</keyword>
<dbReference type="PANTHER" id="PTHR30622:SF2">
    <property type="entry name" value="UNDECAPRENYL-DIPHOSPHATASE"/>
    <property type="match status" value="1"/>
</dbReference>
<evidence type="ECO:0000256" key="10">
    <source>
        <dbReference type="ARBA" id="ARBA00023251"/>
    </source>
</evidence>
<keyword evidence="6 15" id="KW-0812">Transmembrane</keyword>
<dbReference type="GO" id="GO:0050380">
    <property type="term" value="F:undecaprenyl-diphosphatase activity"/>
    <property type="evidence" value="ECO:0007669"/>
    <property type="project" value="UniProtKB-UniRule"/>
</dbReference>